<gene>
    <name evidence="6" type="primary">hspA_2</name>
    <name evidence="6" type="ORF">Q31b_25280</name>
</gene>
<comment type="caution">
    <text evidence="6">The sequence shown here is derived from an EMBL/GenBank/DDBJ whole genome shotgun (WGS) entry which is preliminary data.</text>
</comment>
<dbReference type="PANTHER" id="PTHR46733:SF4">
    <property type="entry name" value="HEAT SHOCK PROTEIN 21, CHLOROPLASTIC"/>
    <property type="match status" value="1"/>
</dbReference>
<dbReference type="PROSITE" id="PS01031">
    <property type="entry name" value="SHSP"/>
    <property type="match status" value="1"/>
</dbReference>
<sequence length="152" mass="17127">MFKSLVPQRKTGETELAKTRPTSELARFRTTFDRMLSDFWNSDTDDLWDSQWGYDVQDSENELVVRAEAPGFEPEEIDVQLSGNRLVVQASHRSESKSDTGTSSSYGRVYRSMTVPDGIEADNIQATYKNGVLEVHLPKGEQAKAKRIAVHS</sequence>
<dbReference type="Gene3D" id="2.60.40.790">
    <property type="match status" value="1"/>
</dbReference>
<dbReference type="Proteomes" id="UP000315471">
    <property type="component" value="Unassembled WGS sequence"/>
</dbReference>
<protein>
    <submittedName>
        <fullName evidence="6">Spore protein SP21</fullName>
    </submittedName>
</protein>
<dbReference type="Pfam" id="PF00011">
    <property type="entry name" value="HSP20"/>
    <property type="match status" value="1"/>
</dbReference>
<dbReference type="AlphaFoldDB" id="A0A5C6E694"/>
<organism evidence="6 7">
    <name type="scientific">Novipirellula aureliae</name>
    <dbReference type="NCBI Taxonomy" id="2527966"/>
    <lineage>
        <taxon>Bacteria</taxon>
        <taxon>Pseudomonadati</taxon>
        <taxon>Planctomycetota</taxon>
        <taxon>Planctomycetia</taxon>
        <taxon>Pirellulales</taxon>
        <taxon>Pirellulaceae</taxon>
        <taxon>Novipirellula</taxon>
    </lineage>
</organism>
<feature type="region of interest" description="Disordered" evidence="4">
    <location>
        <begin position="1"/>
        <end position="22"/>
    </location>
</feature>
<dbReference type="SUPFAM" id="SSF49764">
    <property type="entry name" value="HSP20-like chaperones"/>
    <property type="match status" value="1"/>
</dbReference>
<feature type="region of interest" description="Disordered" evidence="4">
    <location>
        <begin position="89"/>
        <end position="109"/>
    </location>
</feature>
<evidence type="ECO:0000313" key="7">
    <source>
        <dbReference type="Proteomes" id="UP000315471"/>
    </source>
</evidence>
<evidence type="ECO:0000256" key="4">
    <source>
        <dbReference type="SAM" id="MobiDB-lite"/>
    </source>
</evidence>
<dbReference type="InterPro" id="IPR008978">
    <property type="entry name" value="HSP20-like_chaperone"/>
</dbReference>
<evidence type="ECO:0000256" key="3">
    <source>
        <dbReference type="RuleBase" id="RU003616"/>
    </source>
</evidence>
<dbReference type="GO" id="GO:0009408">
    <property type="term" value="P:response to heat"/>
    <property type="evidence" value="ECO:0007669"/>
    <property type="project" value="InterPro"/>
</dbReference>
<dbReference type="InterPro" id="IPR044587">
    <property type="entry name" value="HSP21-like"/>
</dbReference>
<dbReference type="RefSeq" id="WP_146599903.1">
    <property type="nucleotide sequence ID" value="NZ_SJPY01000003.1"/>
</dbReference>
<evidence type="ECO:0000313" key="6">
    <source>
        <dbReference type="EMBL" id="TWU43487.1"/>
    </source>
</evidence>
<keyword evidence="7" id="KW-1185">Reference proteome</keyword>
<keyword evidence="1" id="KW-0346">Stress response</keyword>
<proteinExistence type="inferred from homology"/>
<dbReference type="EMBL" id="SJPY01000003">
    <property type="protein sequence ID" value="TWU43487.1"/>
    <property type="molecule type" value="Genomic_DNA"/>
</dbReference>
<evidence type="ECO:0000256" key="2">
    <source>
        <dbReference type="PROSITE-ProRule" id="PRU00285"/>
    </source>
</evidence>
<accession>A0A5C6E694</accession>
<comment type="similarity">
    <text evidence="2 3">Belongs to the small heat shock protein (HSP20) family.</text>
</comment>
<evidence type="ECO:0000259" key="5">
    <source>
        <dbReference type="PROSITE" id="PS01031"/>
    </source>
</evidence>
<dbReference type="InterPro" id="IPR002068">
    <property type="entry name" value="A-crystallin/Hsp20_dom"/>
</dbReference>
<dbReference type="CDD" id="cd06464">
    <property type="entry name" value="ACD_sHsps-like"/>
    <property type="match status" value="1"/>
</dbReference>
<name>A0A5C6E694_9BACT</name>
<evidence type="ECO:0000256" key="1">
    <source>
        <dbReference type="ARBA" id="ARBA00023016"/>
    </source>
</evidence>
<feature type="domain" description="SHSP" evidence="5">
    <location>
        <begin position="43"/>
        <end position="152"/>
    </location>
</feature>
<dbReference type="PANTHER" id="PTHR46733">
    <property type="entry name" value="26.5 KDA HEAT SHOCK PROTEIN, MITOCHONDRIAL"/>
    <property type="match status" value="1"/>
</dbReference>
<dbReference type="OrthoDB" id="268718at2"/>
<reference evidence="6 7" key="1">
    <citation type="submission" date="2019-02" db="EMBL/GenBank/DDBJ databases">
        <title>Deep-cultivation of Planctomycetes and their phenomic and genomic characterization uncovers novel biology.</title>
        <authorList>
            <person name="Wiegand S."/>
            <person name="Jogler M."/>
            <person name="Boedeker C."/>
            <person name="Pinto D."/>
            <person name="Vollmers J."/>
            <person name="Rivas-Marin E."/>
            <person name="Kohn T."/>
            <person name="Peeters S.H."/>
            <person name="Heuer A."/>
            <person name="Rast P."/>
            <person name="Oberbeckmann S."/>
            <person name="Bunk B."/>
            <person name="Jeske O."/>
            <person name="Meyerdierks A."/>
            <person name="Storesund J.E."/>
            <person name="Kallscheuer N."/>
            <person name="Luecker S."/>
            <person name="Lage O.M."/>
            <person name="Pohl T."/>
            <person name="Merkel B.J."/>
            <person name="Hornburger P."/>
            <person name="Mueller R.-W."/>
            <person name="Bruemmer F."/>
            <person name="Labrenz M."/>
            <person name="Spormann A.M."/>
            <person name="Op Den Camp H."/>
            <person name="Overmann J."/>
            <person name="Amann R."/>
            <person name="Jetten M.S.M."/>
            <person name="Mascher T."/>
            <person name="Medema M.H."/>
            <person name="Devos D.P."/>
            <person name="Kaster A.-K."/>
            <person name="Ovreas L."/>
            <person name="Rohde M."/>
            <person name="Galperin M.Y."/>
            <person name="Jogler C."/>
        </authorList>
    </citation>
    <scope>NUCLEOTIDE SEQUENCE [LARGE SCALE GENOMIC DNA]</scope>
    <source>
        <strain evidence="6 7">Q31b</strain>
    </source>
</reference>